<gene>
    <name evidence="1" type="ORF">DN051_38165</name>
</gene>
<proteinExistence type="predicted"/>
<reference evidence="1 2" key="1">
    <citation type="journal article" date="2019" name="Int. J. Syst. Evol. Microbiol.">
        <title>Streptomyces cadmiisoli sp. nov., a novel actinomycete isolated from cadmium-contaminated soil.</title>
        <authorList>
            <person name="Li K."/>
            <person name="Tang X."/>
            <person name="Zhao J."/>
            <person name="Guo Y."/>
            <person name="Tang Y."/>
            <person name="Gao J."/>
        </authorList>
    </citation>
    <scope>NUCLEOTIDE SEQUENCE [LARGE SCALE GENOMIC DNA]</scope>
    <source>
        <strain evidence="1 2">ZFG47</strain>
    </source>
</reference>
<dbReference type="AlphaFoldDB" id="A0A2Z4JAM2"/>
<sequence length="45" mass="5048">MAGDDLWALFAPQLLSWPENAPGPRPVPDRPCLQSILYVLRNDIT</sequence>
<name>A0A2Z4JAM2_9ACTN</name>
<keyword evidence="2" id="KW-1185">Reference proteome</keyword>
<organism evidence="1 2">
    <name type="scientific">Streptomyces cadmiisoli</name>
    <dbReference type="NCBI Taxonomy" id="2184053"/>
    <lineage>
        <taxon>Bacteria</taxon>
        <taxon>Bacillati</taxon>
        <taxon>Actinomycetota</taxon>
        <taxon>Actinomycetes</taxon>
        <taxon>Kitasatosporales</taxon>
        <taxon>Streptomycetaceae</taxon>
        <taxon>Streptomyces</taxon>
        <taxon>Streptomyces aurantiacus group</taxon>
    </lineage>
</organism>
<dbReference type="Proteomes" id="UP000249616">
    <property type="component" value="Chromosome"/>
</dbReference>
<protein>
    <submittedName>
        <fullName evidence="1">Uncharacterized protein</fullName>
    </submittedName>
</protein>
<evidence type="ECO:0000313" key="1">
    <source>
        <dbReference type="EMBL" id="AWW41748.1"/>
    </source>
</evidence>
<dbReference type="KEGG" id="scad:DN051_38165"/>
<dbReference type="EMBL" id="CP030073">
    <property type="protein sequence ID" value="AWW41748.1"/>
    <property type="molecule type" value="Genomic_DNA"/>
</dbReference>
<evidence type="ECO:0000313" key="2">
    <source>
        <dbReference type="Proteomes" id="UP000249616"/>
    </source>
</evidence>
<accession>A0A2Z4JAM2</accession>